<sequence>MIYFDSLKNDPDPLIIDAFRTFIENESEKTVEWSEWRLYIPRDVPSQIMNGRVGGDCGVHICSWGLIIYLSSYSPFEQKHMGDARKAIANILLAADPAPVTKTKQKKSHMLTDGEQKLLEIRHFDDELIVVQEAPLNFVSTFEFCGCLKYLQPDRFERRQRTAKT</sequence>
<accession>A0ACC2P2X9</accession>
<protein>
    <submittedName>
        <fullName evidence="1">Uncharacterized protein</fullName>
    </submittedName>
</protein>
<reference evidence="1" key="1">
    <citation type="submission" date="2023-04" db="EMBL/GenBank/DDBJ databases">
        <title>A chromosome-level genome assembly of the parasitoid wasp Eretmocerus hayati.</title>
        <authorList>
            <person name="Zhong Y."/>
            <person name="Liu S."/>
            <person name="Liu Y."/>
        </authorList>
    </citation>
    <scope>NUCLEOTIDE SEQUENCE</scope>
    <source>
        <strain evidence="1">ZJU_SS_LIU_2023</strain>
    </source>
</reference>
<evidence type="ECO:0000313" key="1">
    <source>
        <dbReference type="EMBL" id="KAJ8677934.1"/>
    </source>
</evidence>
<keyword evidence="2" id="KW-1185">Reference proteome</keyword>
<organism evidence="1 2">
    <name type="scientific">Eretmocerus hayati</name>
    <dbReference type="NCBI Taxonomy" id="131215"/>
    <lineage>
        <taxon>Eukaryota</taxon>
        <taxon>Metazoa</taxon>
        <taxon>Ecdysozoa</taxon>
        <taxon>Arthropoda</taxon>
        <taxon>Hexapoda</taxon>
        <taxon>Insecta</taxon>
        <taxon>Pterygota</taxon>
        <taxon>Neoptera</taxon>
        <taxon>Endopterygota</taxon>
        <taxon>Hymenoptera</taxon>
        <taxon>Apocrita</taxon>
        <taxon>Proctotrupomorpha</taxon>
        <taxon>Chalcidoidea</taxon>
        <taxon>Aphelinidae</taxon>
        <taxon>Aphelininae</taxon>
        <taxon>Eretmocerus</taxon>
    </lineage>
</organism>
<name>A0ACC2P2X9_9HYME</name>
<proteinExistence type="predicted"/>
<evidence type="ECO:0000313" key="2">
    <source>
        <dbReference type="Proteomes" id="UP001239111"/>
    </source>
</evidence>
<comment type="caution">
    <text evidence="1">The sequence shown here is derived from an EMBL/GenBank/DDBJ whole genome shotgun (WGS) entry which is preliminary data.</text>
</comment>
<dbReference type="EMBL" id="CM056742">
    <property type="protein sequence ID" value="KAJ8677934.1"/>
    <property type="molecule type" value="Genomic_DNA"/>
</dbReference>
<dbReference type="Proteomes" id="UP001239111">
    <property type="component" value="Chromosome 2"/>
</dbReference>
<gene>
    <name evidence="1" type="ORF">QAD02_013721</name>
</gene>